<keyword evidence="2" id="KW-1185">Reference proteome</keyword>
<evidence type="ECO:0000313" key="2">
    <source>
        <dbReference type="Proteomes" id="UP000550501"/>
    </source>
</evidence>
<accession>A0A839QB98</accession>
<dbReference type="EMBL" id="JACHVU010000012">
    <property type="protein sequence ID" value="MBB2992823.1"/>
    <property type="molecule type" value="Genomic_DNA"/>
</dbReference>
<gene>
    <name evidence="1" type="ORF">FHR72_004328</name>
</gene>
<sequence length="56" mass="6366">MADGALWLLMGFENFGLMVLEQLNPNPGAQPPNFMIAFLTLRDDIRYRDGEELLPN</sequence>
<protein>
    <submittedName>
        <fullName evidence="1">Uncharacterized protein</fullName>
    </submittedName>
</protein>
<dbReference type="Proteomes" id="UP000550501">
    <property type="component" value="Unassembled WGS sequence"/>
</dbReference>
<organism evidence="1 2">
    <name type="scientific">Mycolicibacterium iranicum</name>
    <name type="common">Mycobacterium iranicum</name>
    <dbReference type="NCBI Taxonomy" id="912594"/>
    <lineage>
        <taxon>Bacteria</taxon>
        <taxon>Bacillati</taxon>
        <taxon>Actinomycetota</taxon>
        <taxon>Actinomycetes</taxon>
        <taxon>Mycobacteriales</taxon>
        <taxon>Mycobacteriaceae</taxon>
        <taxon>Mycolicibacterium</taxon>
    </lineage>
</organism>
<name>A0A839QB98_MYCIR</name>
<evidence type="ECO:0000313" key="1">
    <source>
        <dbReference type="EMBL" id="MBB2992823.1"/>
    </source>
</evidence>
<proteinExistence type="predicted"/>
<dbReference type="AlphaFoldDB" id="A0A839QB98"/>
<reference evidence="1 2" key="1">
    <citation type="submission" date="2020-08" db="EMBL/GenBank/DDBJ databases">
        <title>The Agave Microbiome: Exploring the role of microbial communities in plant adaptations to desert environments.</title>
        <authorList>
            <person name="Partida-Martinez L.P."/>
        </authorList>
    </citation>
    <scope>NUCLEOTIDE SEQUENCE [LARGE SCALE GENOMIC DNA]</scope>
    <source>
        <strain evidence="1 2">AT2.18</strain>
    </source>
</reference>
<comment type="caution">
    <text evidence="1">The sequence shown here is derived from an EMBL/GenBank/DDBJ whole genome shotgun (WGS) entry which is preliminary data.</text>
</comment>